<dbReference type="PANTHER" id="PTHR12992">
    <property type="entry name" value="NUDIX HYDROLASE"/>
    <property type="match status" value="1"/>
</dbReference>
<evidence type="ECO:0000259" key="7">
    <source>
        <dbReference type="PROSITE" id="PS51462"/>
    </source>
</evidence>
<dbReference type="GO" id="GO:0015938">
    <property type="term" value="P:coenzyme A catabolic process"/>
    <property type="evidence" value="ECO:0007669"/>
    <property type="project" value="TreeGrafter"/>
</dbReference>
<evidence type="ECO:0000313" key="8">
    <source>
        <dbReference type="EMBL" id="KAJ7695083.1"/>
    </source>
</evidence>
<evidence type="ECO:0000256" key="1">
    <source>
        <dbReference type="ARBA" id="ARBA00001936"/>
    </source>
</evidence>
<comment type="cofactor">
    <cofactor evidence="2">
        <name>Mg(2+)</name>
        <dbReference type="ChEBI" id="CHEBI:18420"/>
    </cofactor>
</comment>
<dbReference type="InterPro" id="IPR045121">
    <property type="entry name" value="CoAse"/>
</dbReference>
<evidence type="ECO:0000313" key="9">
    <source>
        <dbReference type="Proteomes" id="UP001221757"/>
    </source>
</evidence>
<dbReference type="PANTHER" id="PTHR12992:SF24">
    <property type="entry name" value="PEROXISOMAL COENZYME A DIPHOSPHATASE NUDT7"/>
    <property type="match status" value="1"/>
</dbReference>
<dbReference type="EMBL" id="JARKIE010000039">
    <property type="protein sequence ID" value="KAJ7695083.1"/>
    <property type="molecule type" value="Genomic_DNA"/>
</dbReference>
<dbReference type="InterPro" id="IPR000086">
    <property type="entry name" value="NUDIX_hydrolase_dom"/>
</dbReference>
<dbReference type="InterPro" id="IPR015797">
    <property type="entry name" value="NUDIX_hydrolase-like_dom_sf"/>
</dbReference>
<name>A0AAD7GLS4_MYCRO</name>
<keyword evidence="3" id="KW-0479">Metal-binding</keyword>
<keyword evidence="6" id="KW-0464">Manganese</keyword>
<dbReference type="Pfam" id="PF00293">
    <property type="entry name" value="NUDIX"/>
    <property type="match status" value="1"/>
</dbReference>
<reference evidence="8" key="1">
    <citation type="submission" date="2023-03" db="EMBL/GenBank/DDBJ databases">
        <title>Massive genome expansion in bonnet fungi (Mycena s.s.) driven by repeated elements and novel gene families across ecological guilds.</title>
        <authorList>
            <consortium name="Lawrence Berkeley National Laboratory"/>
            <person name="Harder C.B."/>
            <person name="Miyauchi S."/>
            <person name="Viragh M."/>
            <person name="Kuo A."/>
            <person name="Thoen E."/>
            <person name="Andreopoulos B."/>
            <person name="Lu D."/>
            <person name="Skrede I."/>
            <person name="Drula E."/>
            <person name="Henrissat B."/>
            <person name="Morin E."/>
            <person name="Kohler A."/>
            <person name="Barry K."/>
            <person name="LaButti K."/>
            <person name="Morin E."/>
            <person name="Salamov A."/>
            <person name="Lipzen A."/>
            <person name="Mereny Z."/>
            <person name="Hegedus B."/>
            <person name="Baldrian P."/>
            <person name="Stursova M."/>
            <person name="Weitz H."/>
            <person name="Taylor A."/>
            <person name="Grigoriev I.V."/>
            <person name="Nagy L.G."/>
            <person name="Martin F."/>
            <person name="Kauserud H."/>
        </authorList>
    </citation>
    <scope>NUCLEOTIDE SEQUENCE</scope>
    <source>
        <strain evidence="8">CBHHK067</strain>
    </source>
</reference>
<dbReference type="Gene3D" id="3.90.79.10">
    <property type="entry name" value="Nucleoside Triphosphate Pyrophosphohydrolase"/>
    <property type="match status" value="1"/>
</dbReference>
<feature type="non-terminal residue" evidence="8">
    <location>
        <position position="211"/>
    </location>
</feature>
<dbReference type="GO" id="GO:0046872">
    <property type="term" value="F:metal ion binding"/>
    <property type="evidence" value="ECO:0007669"/>
    <property type="project" value="UniProtKB-KW"/>
</dbReference>
<feature type="domain" description="Nudix hydrolase" evidence="7">
    <location>
        <begin position="1"/>
        <end position="160"/>
    </location>
</feature>
<comment type="cofactor">
    <cofactor evidence="1">
        <name>Mn(2+)</name>
        <dbReference type="ChEBI" id="CHEBI:29035"/>
    </cofactor>
</comment>
<organism evidence="8 9">
    <name type="scientific">Mycena rosella</name>
    <name type="common">Pink bonnet</name>
    <name type="synonym">Agaricus rosellus</name>
    <dbReference type="NCBI Taxonomy" id="1033263"/>
    <lineage>
        <taxon>Eukaryota</taxon>
        <taxon>Fungi</taxon>
        <taxon>Dikarya</taxon>
        <taxon>Basidiomycota</taxon>
        <taxon>Agaricomycotina</taxon>
        <taxon>Agaricomycetes</taxon>
        <taxon>Agaricomycetidae</taxon>
        <taxon>Agaricales</taxon>
        <taxon>Marasmiineae</taxon>
        <taxon>Mycenaceae</taxon>
        <taxon>Mycena</taxon>
    </lineage>
</organism>
<dbReference type="SUPFAM" id="SSF55811">
    <property type="entry name" value="Nudix"/>
    <property type="match status" value="1"/>
</dbReference>
<sequence length="211" mass="23198">KKTAAILIPFCNVHEAPGILLQVRSRAMRSHSGEVSCPGGKVDELLDLNLVDTALRECTEELGISRDRIELLGSISPPEKSLRGDIVWPFVGFVHEESMGRSHVDGNEPIPSIDLSAIEHTSSKDEVAAIFHLPLAELANPSRLRPYLFRDRRPYWAVEVSDLVPAREDGLPFTSGSVETSQEDEVGGGREGRLEVWGLTGWYLSLLSSSL</sequence>
<proteinExistence type="predicted"/>
<dbReference type="AlphaFoldDB" id="A0AAD7GLS4"/>
<evidence type="ECO:0000256" key="5">
    <source>
        <dbReference type="ARBA" id="ARBA00022842"/>
    </source>
</evidence>
<protein>
    <submittedName>
        <fullName evidence="8">NUDIX hydrolase domain-like protein</fullName>
    </submittedName>
</protein>
<comment type="caution">
    <text evidence="8">The sequence shown here is derived from an EMBL/GenBank/DDBJ whole genome shotgun (WGS) entry which is preliminary data.</text>
</comment>
<accession>A0AAD7GLS4</accession>
<evidence type="ECO:0000256" key="2">
    <source>
        <dbReference type="ARBA" id="ARBA00001946"/>
    </source>
</evidence>
<keyword evidence="9" id="KW-1185">Reference proteome</keyword>
<dbReference type="GO" id="GO:0010945">
    <property type="term" value="F:coenzyme A diphosphatase activity"/>
    <property type="evidence" value="ECO:0007669"/>
    <property type="project" value="InterPro"/>
</dbReference>
<dbReference type="Proteomes" id="UP001221757">
    <property type="component" value="Unassembled WGS sequence"/>
</dbReference>
<evidence type="ECO:0000256" key="3">
    <source>
        <dbReference type="ARBA" id="ARBA00022723"/>
    </source>
</evidence>
<feature type="non-terminal residue" evidence="8">
    <location>
        <position position="1"/>
    </location>
</feature>
<dbReference type="PROSITE" id="PS51462">
    <property type="entry name" value="NUDIX"/>
    <property type="match status" value="1"/>
</dbReference>
<evidence type="ECO:0000256" key="4">
    <source>
        <dbReference type="ARBA" id="ARBA00022801"/>
    </source>
</evidence>
<gene>
    <name evidence="8" type="ORF">B0H17DRAFT_858671</name>
</gene>
<keyword evidence="5" id="KW-0460">Magnesium</keyword>
<keyword evidence="4 8" id="KW-0378">Hydrolase</keyword>
<dbReference type="CDD" id="cd03426">
    <property type="entry name" value="NUDIX_CoAse_Nudt7"/>
    <property type="match status" value="1"/>
</dbReference>
<evidence type="ECO:0000256" key="6">
    <source>
        <dbReference type="ARBA" id="ARBA00023211"/>
    </source>
</evidence>